<evidence type="ECO:0000256" key="10">
    <source>
        <dbReference type="ARBA" id="ARBA00023146"/>
    </source>
</evidence>
<dbReference type="InterPro" id="IPR015413">
    <property type="entry name" value="Methionyl/Leucyl_tRNA_Synth"/>
</dbReference>
<keyword evidence="7 12" id="KW-0862">Zinc</keyword>
<feature type="domain" description="Methionyl-tRNA synthetase anticodon-binding" evidence="15">
    <location>
        <begin position="411"/>
        <end position="544"/>
    </location>
</feature>
<dbReference type="GO" id="GO:0046872">
    <property type="term" value="F:metal ion binding"/>
    <property type="evidence" value="ECO:0007669"/>
    <property type="project" value="UniProtKB-KW"/>
</dbReference>
<comment type="catalytic activity">
    <reaction evidence="11 12">
        <text>tRNA(Met) + L-methionine + ATP = L-methionyl-tRNA(Met) + AMP + diphosphate</text>
        <dbReference type="Rhea" id="RHEA:13481"/>
        <dbReference type="Rhea" id="RHEA-COMP:9667"/>
        <dbReference type="Rhea" id="RHEA-COMP:9698"/>
        <dbReference type="ChEBI" id="CHEBI:30616"/>
        <dbReference type="ChEBI" id="CHEBI:33019"/>
        <dbReference type="ChEBI" id="CHEBI:57844"/>
        <dbReference type="ChEBI" id="CHEBI:78442"/>
        <dbReference type="ChEBI" id="CHEBI:78530"/>
        <dbReference type="ChEBI" id="CHEBI:456215"/>
        <dbReference type="EC" id="6.1.1.10"/>
    </reaction>
</comment>
<accession>E0TJ91</accession>
<dbReference type="Gene3D" id="2.20.28.20">
    <property type="entry name" value="Methionyl-tRNA synthetase, Zn-domain"/>
    <property type="match status" value="1"/>
</dbReference>
<comment type="similarity">
    <text evidence="3 12">Belongs to the class-I aminoacyl-tRNA synthetase family. MetG type 1 subfamily.</text>
</comment>
<feature type="binding site" evidence="12">
    <location>
        <position position="162"/>
    </location>
    <ligand>
        <name>Zn(2+)</name>
        <dbReference type="ChEBI" id="CHEBI:29105"/>
    </ligand>
</feature>
<keyword evidence="6 12" id="KW-0547">Nucleotide-binding</keyword>
<keyword evidence="5 12" id="KW-0436">Ligase</keyword>
<keyword evidence="13" id="KW-1133">Transmembrane helix</keyword>
<evidence type="ECO:0000256" key="2">
    <source>
        <dbReference type="ARBA" id="ARBA00004496"/>
    </source>
</evidence>
<dbReference type="InterPro" id="IPR009080">
    <property type="entry name" value="tRNAsynth_Ia_anticodon-bd"/>
</dbReference>
<keyword evidence="4 12" id="KW-0963">Cytoplasm</keyword>
<evidence type="ECO:0000256" key="1">
    <source>
        <dbReference type="ARBA" id="ARBA00003314"/>
    </source>
</evidence>
<protein>
    <recommendedName>
        <fullName evidence="12">Methionine--tRNA ligase</fullName>
        <ecNumber evidence="12">6.1.1.10</ecNumber>
    </recommendedName>
    <alternativeName>
        <fullName evidence="12">Methionyl-tRNA synthetase</fullName>
        <shortName evidence="12">MetRS</shortName>
    </alternativeName>
</protein>
<keyword evidence="13" id="KW-0472">Membrane</keyword>
<evidence type="ECO:0000256" key="8">
    <source>
        <dbReference type="ARBA" id="ARBA00022840"/>
    </source>
</evidence>
<dbReference type="STRING" id="706194.SMCARI_035"/>
<keyword evidence="9 12" id="KW-0648">Protein biosynthesis</keyword>
<feature type="binding site" evidence="12">
    <location>
        <position position="159"/>
    </location>
    <ligand>
        <name>Zn(2+)</name>
        <dbReference type="ChEBI" id="CHEBI:29105"/>
    </ligand>
</feature>
<evidence type="ECO:0000313" key="16">
    <source>
        <dbReference type="EMBL" id="ADM89868.1"/>
    </source>
</evidence>
<dbReference type="Gene3D" id="3.40.50.620">
    <property type="entry name" value="HUPs"/>
    <property type="match status" value="1"/>
</dbReference>
<dbReference type="GO" id="GO:0005829">
    <property type="term" value="C:cytosol"/>
    <property type="evidence" value="ECO:0007669"/>
    <property type="project" value="TreeGrafter"/>
</dbReference>
<dbReference type="Pfam" id="PF09334">
    <property type="entry name" value="tRNA-synt_1g"/>
    <property type="match status" value="1"/>
</dbReference>
<evidence type="ECO:0000256" key="13">
    <source>
        <dbReference type="SAM" id="Phobius"/>
    </source>
</evidence>
<dbReference type="PANTHER" id="PTHR45765">
    <property type="entry name" value="METHIONINE--TRNA LIGASE"/>
    <property type="match status" value="1"/>
</dbReference>
<dbReference type="HOGENOM" id="CLU_009710_1_2_10"/>
<dbReference type="InterPro" id="IPR001412">
    <property type="entry name" value="aa-tRNA-synth_I_CS"/>
</dbReference>
<feature type="binding site" evidence="12">
    <location>
        <position position="149"/>
    </location>
    <ligand>
        <name>Zn(2+)</name>
        <dbReference type="ChEBI" id="CHEBI:29105"/>
    </ligand>
</feature>
<feature type="short sequence motif" description="'KMSKS' region" evidence="12">
    <location>
        <begin position="333"/>
        <end position="337"/>
    </location>
</feature>
<evidence type="ECO:0000256" key="11">
    <source>
        <dbReference type="ARBA" id="ARBA00047364"/>
    </source>
</evidence>
<keyword evidence="17" id="KW-1185">Reference proteome</keyword>
<evidence type="ECO:0000256" key="12">
    <source>
        <dbReference type="HAMAP-Rule" id="MF_00098"/>
    </source>
</evidence>
<dbReference type="Gene3D" id="1.10.730.10">
    <property type="entry name" value="Isoleucyl-tRNA Synthetase, Domain 1"/>
    <property type="match status" value="1"/>
</dbReference>
<dbReference type="GO" id="GO:0005524">
    <property type="term" value="F:ATP binding"/>
    <property type="evidence" value="ECO:0007669"/>
    <property type="project" value="UniProtKB-UniRule"/>
</dbReference>
<evidence type="ECO:0000256" key="4">
    <source>
        <dbReference type="ARBA" id="ARBA00022490"/>
    </source>
</evidence>
<evidence type="ECO:0000256" key="3">
    <source>
        <dbReference type="ARBA" id="ARBA00008258"/>
    </source>
</evidence>
<dbReference type="SUPFAM" id="SSF47323">
    <property type="entry name" value="Anticodon-binding domain of a subclass of class I aminoacyl-tRNA synthetases"/>
    <property type="match status" value="1"/>
</dbReference>
<dbReference type="NCBIfam" id="TIGR00398">
    <property type="entry name" value="metG"/>
    <property type="match status" value="1"/>
</dbReference>
<comment type="function">
    <text evidence="1 12">Is required not only for elongation of protein synthesis but also for the initiation of all mRNA translation through initiator tRNA(fMet) aminoacylation.</text>
</comment>
<dbReference type="FunFam" id="2.20.28.20:FF:000001">
    <property type="entry name" value="Methionine--tRNA ligase"/>
    <property type="match status" value="1"/>
</dbReference>
<dbReference type="SUPFAM" id="SSF52374">
    <property type="entry name" value="Nucleotidylyl transferase"/>
    <property type="match status" value="1"/>
</dbReference>
<name>E0TJ91_KARMC</name>
<gene>
    <name evidence="12 16" type="primary">metG</name>
    <name evidence="16" type="ordered locus">SMCARI_035</name>
</gene>
<dbReference type="GO" id="GO:0004825">
    <property type="term" value="F:methionine-tRNA ligase activity"/>
    <property type="evidence" value="ECO:0007669"/>
    <property type="project" value="UniProtKB-UniRule"/>
</dbReference>
<comment type="subunit">
    <text evidence="12">Monomer.</text>
</comment>
<evidence type="ECO:0000256" key="7">
    <source>
        <dbReference type="ARBA" id="ARBA00022833"/>
    </source>
</evidence>
<dbReference type="InterPro" id="IPR033911">
    <property type="entry name" value="MetRS_core"/>
</dbReference>
<dbReference type="PRINTS" id="PR01041">
    <property type="entry name" value="TRNASYNTHMET"/>
</dbReference>
<dbReference type="CDD" id="cd00814">
    <property type="entry name" value="MetRS_core"/>
    <property type="match status" value="1"/>
</dbReference>
<proteinExistence type="inferred from homology"/>
<evidence type="ECO:0000256" key="9">
    <source>
        <dbReference type="ARBA" id="ARBA00022917"/>
    </source>
</evidence>
<evidence type="ECO:0000259" key="14">
    <source>
        <dbReference type="Pfam" id="PF09334"/>
    </source>
</evidence>
<evidence type="ECO:0000256" key="6">
    <source>
        <dbReference type="ARBA" id="ARBA00022741"/>
    </source>
</evidence>
<dbReference type="PROSITE" id="PS00178">
    <property type="entry name" value="AA_TRNA_LIGASE_I"/>
    <property type="match status" value="1"/>
</dbReference>
<comment type="cofactor">
    <cofactor evidence="12">
        <name>Zn(2+)</name>
        <dbReference type="ChEBI" id="CHEBI:29105"/>
    </cofactor>
    <text evidence="12">Binds 1 zinc ion per subunit.</text>
</comment>
<reference evidence="17" key="1">
    <citation type="journal article" date="2010" name="Genome Biol. Evol.">
        <title>Functional convergence in reduced genomes of bacterial symbionts spanning 200 My of evolution.</title>
        <authorList>
            <person name="McCutcheon J.P."/>
            <person name="Moran N.A."/>
        </authorList>
    </citation>
    <scope>NUCLEOTIDE SEQUENCE [LARGE SCALE GENOMIC DNA]</scope>
    <source>
        <strain evidence="17">CARI</strain>
    </source>
</reference>
<sequence>MKNKKRYTVTAALPYANGPIHIGHLSGVYLPADIFVRYLKYNGKKVIFISGTDEHGVPITIKAKEEGLTTKKIVDKYHILIKKSLKKIGILFDNFSRTTSKIHYKTSISFFKKLYKKKKFIERETEQYYDNKVNQFLPDRYILGICPKCNYNIAYGDQCEKCGFSISPEELIKPYSYFTGVKPILKKTKHWYLPLNKYQNFLEKCIKNKKHFKKNVYGQIKSWLNEGLKPRAITRDLNWGIPIPIPNNLGKVLYVWFEAPIGYISSTIEWSFKKGKNWEKYWKYPNTAIINFIGKDNIIFHCIIFPIMLKIHGNYILPDNVPANEFLNIENKKISTSKKWAVWLHEYLEDFTNKEDVLRYVLISNMPETKDTNFSWKDFKQKNNSELVSILGNFVNRVVVLTKRYFNGKVPYPDKLSKKDLSILDNIKKSPLKIGFFIEKYNFKYALLKFMNLARLGNKYLTLEEPWKKFQLNKKRVKTIIYISFQIIGALGYLSNPFLPFTSKKILKMLNLKKKKWNFILKSNEIVKPGSKLGELNFFFKKIKNLIKL</sequence>
<keyword evidence="13" id="KW-0812">Transmembrane</keyword>
<dbReference type="HAMAP" id="MF_00098">
    <property type="entry name" value="Met_tRNA_synth_type1"/>
    <property type="match status" value="1"/>
</dbReference>
<evidence type="ECO:0000259" key="15">
    <source>
        <dbReference type="Pfam" id="PF19303"/>
    </source>
</evidence>
<keyword evidence="10 12" id="KW-0030">Aminoacyl-tRNA synthetase</keyword>
<dbReference type="GO" id="GO:0006431">
    <property type="term" value="P:methionyl-tRNA aminoacylation"/>
    <property type="evidence" value="ECO:0007669"/>
    <property type="project" value="UniProtKB-UniRule"/>
</dbReference>
<feature type="short sequence motif" description="'HIGH' region" evidence="12">
    <location>
        <begin position="14"/>
        <end position="24"/>
    </location>
</feature>
<dbReference type="InterPro" id="IPR014729">
    <property type="entry name" value="Rossmann-like_a/b/a_fold"/>
</dbReference>
<dbReference type="InterPro" id="IPR029038">
    <property type="entry name" value="MetRS_Zn"/>
</dbReference>
<dbReference type="KEGG" id="sum:SMCARI_035"/>
<dbReference type="NCBIfam" id="NF001100">
    <property type="entry name" value="PRK00133.1"/>
    <property type="match status" value="1"/>
</dbReference>
<dbReference type="InterPro" id="IPR014758">
    <property type="entry name" value="Met-tRNA_synth"/>
</dbReference>
<keyword evidence="8 12" id="KW-0067">ATP-binding</keyword>
<dbReference type="EC" id="6.1.1.10" evidence="12"/>
<feature type="transmembrane region" description="Helical" evidence="13">
    <location>
        <begin position="480"/>
        <end position="499"/>
    </location>
</feature>
<keyword evidence="12" id="KW-0479">Metal-binding</keyword>
<dbReference type="InterPro" id="IPR023458">
    <property type="entry name" value="Met-tRNA_ligase_1"/>
</dbReference>
<evidence type="ECO:0000313" key="17">
    <source>
        <dbReference type="Proteomes" id="UP000002231"/>
    </source>
</evidence>
<feature type="binding site" evidence="12">
    <location>
        <position position="336"/>
    </location>
    <ligand>
        <name>ATP</name>
        <dbReference type="ChEBI" id="CHEBI:30616"/>
    </ligand>
</feature>
<evidence type="ECO:0000256" key="5">
    <source>
        <dbReference type="ARBA" id="ARBA00022598"/>
    </source>
</evidence>
<dbReference type="Pfam" id="PF19303">
    <property type="entry name" value="Anticodon_3"/>
    <property type="match status" value="1"/>
</dbReference>
<dbReference type="Proteomes" id="UP000002231">
    <property type="component" value="Chromosome"/>
</dbReference>
<dbReference type="PANTHER" id="PTHR45765:SF1">
    <property type="entry name" value="METHIONINE--TRNA LIGASE, CYTOPLASMIC"/>
    <property type="match status" value="1"/>
</dbReference>
<dbReference type="InterPro" id="IPR041872">
    <property type="entry name" value="Anticodon_Met"/>
</dbReference>
<comment type="subcellular location">
    <subcellularLocation>
        <location evidence="2 12">Cytoplasm</location>
    </subcellularLocation>
</comment>
<feature type="domain" description="Methionyl/Leucyl tRNA synthetase" evidence="14">
    <location>
        <begin position="8"/>
        <end position="398"/>
    </location>
</feature>
<dbReference type="CDD" id="cd07957">
    <property type="entry name" value="Anticodon_Ia_Met"/>
    <property type="match status" value="1"/>
</dbReference>
<organism evidence="16 17">
    <name type="scientific">Karelsulcia muelleri (strain CARI)</name>
    <name type="common">Sulcia muelleri</name>
    <dbReference type="NCBI Taxonomy" id="706194"/>
    <lineage>
        <taxon>Bacteria</taxon>
        <taxon>Pseudomonadati</taxon>
        <taxon>Bacteroidota</taxon>
        <taxon>Flavobacteriia</taxon>
        <taxon>Flavobacteriales</taxon>
        <taxon>Candidatus Karelsulcia</taxon>
    </lineage>
</organism>
<dbReference type="EMBL" id="CP002163">
    <property type="protein sequence ID" value="ADM89868.1"/>
    <property type="molecule type" value="Genomic_DNA"/>
</dbReference>
<dbReference type="SUPFAM" id="SSF57770">
    <property type="entry name" value="Methionyl-tRNA synthetase (MetRS), Zn-domain"/>
    <property type="match status" value="1"/>
</dbReference>
<feature type="binding site" evidence="12">
    <location>
        <position position="146"/>
    </location>
    <ligand>
        <name>Zn(2+)</name>
        <dbReference type="ChEBI" id="CHEBI:29105"/>
    </ligand>
</feature>
<dbReference type="AlphaFoldDB" id="E0TJ91"/>